<reference evidence="2 3" key="1">
    <citation type="submission" date="2024-03" db="EMBL/GenBank/DDBJ databases">
        <authorList>
            <consortium name="ELIXIR-Norway"/>
            <consortium name="Elixir Norway"/>
        </authorList>
    </citation>
    <scope>NUCLEOTIDE SEQUENCE [LARGE SCALE GENOMIC DNA]</scope>
</reference>
<feature type="chain" id="PRO_5045471335" evidence="1">
    <location>
        <begin position="17"/>
        <end position="169"/>
    </location>
</feature>
<proteinExistence type="predicted"/>
<evidence type="ECO:0000256" key="1">
    <source>
        <dbReference type="SAM" id="SignalP"/>
    </source>
</evidence>
<name>A0ABP1A7D6_9BRYO</name>
<gene>
    <name evidence="2" type="ORF">CSSPJE1EN2_LOCUS1449</name>
</gene>
<protein>
    <submittedName>
        <fullName evidence="2">Uncharacterized protein</fullName>
    </submittedName>
</protein>
<organism evidence="2 3">
    <name type="scientific">Sphagnum jensenii</name>
    <dbReference type="NCBI Taxonomy" id="128206"/>
    <lineage>
        <taxon>Eukaryota</taxon>
        <taxon>Viridiplantae</taxon>
        <taxon>Streptophyta</taxon>
        <taxon>Embryophyta</taxon>
        <taxon>Bryophyta</taxon>
        <taxon>Sphagnophytina</taxon>
        <taxon>Sphagnopsida</taxon>
        <taxon>Sphagnales</taxon>
        <taxon>Sphagnaceae</taxon>
        <taxon>Sphagnum</taxon>
    </lineage>
</organism>
<accession>A0ABP1A7D6</accession>
<keyword evidence="1" id="KW-0732">Signal</keyword>
<evidence type="ECO:0000313" key="2">
    <source>
        <dbReference type="EMBL" id="CAK9858454.1"/>
    </source>
</evidence>
<sequence>MKFNLNILALVCKATCNMCAYYMDSINHHHTKLCVCKMCTCGLHNCPTWPIWPKRNPTLKIIPFNEGFKIGISEAMAEYTFKPIHYPPPDHPKPFRHAHSKDTTYHDHYVQPPMEPPFKIMEDWPTKILFRGESTYTYDYKKTPKCPICPCPPFRSFTTHLDPQGHLMY</sequence>
<keyword evidence="3" id="KW-1185">Reference proteome</keyword>
<feature type="signal peptide" evidence="1">
    <location>
        <begin position="1"/>
        <end position="16"/>
    </location>
</feature>
<dbReference type="Proteomes" id="UP001497522">
    <property type="component" value="Chromosome 1"/>
</dbReference>
<evidence type="ECO:0000313" key="3">
    <source>
        <dbReference type="Proteomes" id="UP001497522"/>
    </source>
</evidence>
<dbReference type="EMBL" id="OZ023702">
    <property type="protein sequence ID" value="CAK9858454.1"/>
    <property type="molecule type" value="Genomic_DNA"/>
</dbReference>